<dbReference type="Proteomes" id="UP001244787">
    <property type="component" value="Unassembled WGS sequence"/>
</dbReference>
<evidence type="ECO:0000256" key="3">
    <source>
        <dbReference type="ARBA" id="ARBA00023237"/>
    </source>
</evidence>
<keyword evidence="3" id="KW-0998">Cell outer membrane</keyword>
<dbReference type="RefSeq" id="WP_290253004.1">
    <property type="nucleotide sequence ID" value="NZ_JAUGQQ010000001.1"/>
</dbReference>
<dbReference type="EMBL" id="JAUGQQ010000001">
    <property type="protein sequence ID" value="MDN3722916.1"/>
    <property type="molecule type" value="Genomic_DNA"/>
</dbReference>
<feature type="chain" id="PRO_5047177959" evidence="4">
    <location>
        <begin position="21"/>
        <end position="932"/>
    </location>
</feature>
<evidence type="ECO:0000313" key="6">
    <source>
        <dbReference type="Proteomes" id="UP001244787"/>
    </source>
</evidence>
<dbReference type="Gene3D" id="2.40.170.20">
    <property type="entry name" value="TonB-dependent receptor, beta-barrel domain"/>
    <property type="match status" value="1"/>
</dbReference>
<gene>
    <name evidence="5" type="ORF">QRD02_00855</name>
</gene>
<keyword evidence="2" id="KW-0472">Membrane</keyword>
<sequence length="932" mass="104888">MNKFIFTIYTVLLASTSLFAQNPVVMGKVLDTNSSEPIPDVQVRIQNSIFQTLTDANGVFSFSQETLPQGEQVLEISKLGYTSLKIPVTIQNDNPVNLKPILLSVDLLEVEEQIGIISLSDEQLDEDEGTSFNVSGLLQASKDVFLNAASYDFSATFFRPRGYDSEDGKVLINGLEMNKLYNGRPQWSNWGGLNDVQRNQMFSMGMSANEYNFGHLAGTTNIIMRASQYRKGGRVSYATSNRSYRGRVMGSYNSGLLPSGWAYSVLLARRFGDEGFVDGSLYDANSFFASVERKLNDQHSLNLTAFYTPNRRGKSSANTQEVYDLKGIRYNSYWGDQDGEKRNSRIKEVNEPVVMLNHYWDISEKTHLNTNIGYQFGKTGNSRLGYDNAPNPDPSYYQNMPSYFLADPNGPNYGGAYQAYEEFKNDGQIDWLDIYETNIFYGGTSRYYLYDDRNDDKQLSANTILTSQITDNIGITASLNYRNLNSHNFANMIDLLGGNGYLDVDSFNFGDASQSDLNNPNRVVGQDDIFKYNYELDASDYSGFAQAQFSYSKVDLYVAGKVGQTSYQRNGLYRNGSFGEGNESFGKSEKLDFTTFGGKAGATYKLSGRHAFEVNTAYFTDAPTLRNSFSNSRQNNFTVNSLGISNDLLQEEKNISVDGSYIFRSPIVKARLTGYYTMMQDATEISFYYLDGVYAQGGTQNDGSDNAFVQEILTGVNKKNLGAELGIEAQITPTIKLKGAAAYGQNTYDNNPELYLTSDDFLSDYEYYGPSYLKDYKVAGGPQQAYQIGFEYRDPDFWWVGATTNYFNNAYIDVSPITRTANFYTDPSDGMPFNDYDPAVARELLKQEKFDDYMLVNVVGGKSWKIKDYYVGFFATINNILDQEYKTGGYEQGRNGNYRALSDDAANDTPVFAPKYWYGYGTTYYLNLYVRF</sequence>
<feature type="signal peptide" evidence="4">
    <location>
        <begin position="1"/>
        <end position="20"/>
    </location>
</feature>
<keyword evidence="4" id="KW-0732">Signal</keyword>
<evidence type="ECO:0000256" key="2">
    <source>
        <dbReference type="ARBA" id="ARBA00023136"/>
    </source>
</evidence>
<proteinExistence type="predicted"/>
<comment type="subcellular location">
    <subcellularLocation>
        <location evidence="1">Cell outer membrane</location>
    </subcellularLocation>
</comment>
<evidence type="ECO:0000313" key="5">
    <source>
        <dbReference type="EMBL" id="MDN3722916.1"/>
    </source>
</evidence>
<organism evidence="5 6">
    <name type="scientific">Aequorivita aurantiaca</name>
    <dbReference type="NCBI Taxonomy" id="3053356"/>
    <lineage>
        <taxon>Bacteria</taxon>
        <taxon>Pseudomonadati</taxon>
        <taxon>Bacteroidota</taxon>
        <taxon>Flavobacteriia</taxon>
        <taxon>Flavobacteriales</taxon>
        <taxon>Flavobacteriaceae</taxon>
        <taxon>Aequorivita</taxon>
    </lineage>
</organism>
<reference evidence="5 6" key="1">
    <citation type="submission" date="2023-06" db="EMBL/GenBank/DDBJ databases">
        <authorList>
            <person name="Ye Y.-Q."/>
            <person name="Du Z.-J."/>
        </authorList>
    </citation>
    <scope>NUCLEOTIDE SEQUENCE [LARGE SCALE GENOMIC DNA]</scope>
    <source>
        <strain evidence="5 6">SDUM287046</strain>
    </source>
</reference>
<evidence type="ECO:0000256" key="1">
    <source>
        <dbReference type="ARBA" id="ARBA00004442"/>
    </source>
</evidence>
<accession>A0ABT8DG78</accession>
<dbReference type="SUPFAM" id="SSF56935">
    <property type="entry name" value="Porins"/>
    <property type="match status" value="1"/>
</dbReference>
<dbReference type="SUPFAM" id="SSF49464">
    <property type="entry name" value="Carboxypeptidase regulatory domain-like"/>
    <property type="match status" value="1"/>
</dbReference>
<dbReference type="Gene3D" id="2.60.40.1120">
    <property type="entry name" value="Carboxypeptidase-like, regulatory domain"/>
    <property type="match status" value="1"/>
</dbReference>
<name>A0ABT8DG78_9FLAO</name>
<keyword evidence="6" id="KW-1185">Reference proteome</keyword>
<evidence type="ECO:0000256" key="4">
    <source>
        <dbReference type="SAM" id="SignalP"/>
    </source>
</evidence>
<protein>
    <submittedName>
        <fullName evidence="5">TonB-dependent receptor</fullName>
    </submittedName>
</protein>
<keyword evidence="5" id="KW-0675">Receptor</keyword>
<dbReference type="InterPro" id="IPR036942">
    <property type="entry name" value="Beta-barrel_TonB_sf"/>
</dbReference>
<dbReference type="Pfam" id="PF13715">
    <property type="entry name" value="CarbopepD_reg_2"/>
    <property type="match status" value="1"/>
</dbReference>
<dbReference type="InterPro" id="IPR008969">
    <property type="entry name" value="CarboxyPept-like_regulatory"/>
</dbReference>
<comment type="caution">
    <text evidence="5">The sequence shown here is derived from an EMBL/GenBank/DDBJ whole genome shotgun (WGS) entry which is preliminary data.</text>
</comment>